<proteinExistence type="predicted"/>
<accession>A0ABV3HLQ5</accession>
<name>A0ABV3HLQ5_9ACTN</name>
<evidence type="ECO:0000313" key="1">
    <source>
        <dbReference type="EMBL" id="MEV4679485.1"/>
    </source>
</evidence>
<keyword evidence="2" id="KW-1185">Reference proteome</keyword>
<organism evidence="1 2">
    <name type="scientific">Streptomyces kurssanovii</name>
    <dbReference type="NCBI Taxonomy" id="67312"/>
    <lineage>
        <taxon>Bacteria</taxon>
        <taxon>Bacillati</taxon>
        <taxon>Actinomycetota</taxon>
        <taxon>Actinomycetes</taxon>
        <taxon>Kitasatosporales</taxon>
        <taxon>Streptomycetaceae</taxon>
        <taxon>Streptomyces</taxon>
    </lineage>
</organism>
<comment type="caution">
    <text evidence="1">The sequence shown here is derived from an EMBL/GenBank/DDBJ whole genome shotgun (WGS) entry which is preliminary data.</text>
</comment>
<gene>
    <name evidence="1" type="ORF">AB0K36_01610</name>
</gene>
<sequence>MAMVTFVDETTSGDRRDALGLPVAEERLALRELIRRRVLQETAEGAQEAYERALAAFGSNGFLVLVGDRQLTDLDERVDLTASTEVTFLRLVPLVGG</sequence>
<protein>
    <submittedName>
        <fullName evidence="1">Uncharacterized protein</fullName>
    </submittedName>
</protein>
<reference evidence="1 2" key="1">
    <citation type="submission" date="2024-06" db="EMBL/GenBank/DDBJ databases">
        <title>The Natural Products Discovery Center: Release of the First 8490 Sequenced Strains for Exploring Actinobacteria Biosynthetic Diversity.</title>
        <authorList>
            <person name="Kalkreuter E."/>
            <person name="Kautsar S.A."/>
            <person name="Yang D."/>
            <person name="Bader C.D."/>
            <person name="Teijaro C.N."/>
            <person name="Fluegel L."/>
            <person name="Davis C.M."/>
            <person name="Simpson J.R."/>
            <person name="Lauterbach L."/>
            <person name="Steele A.D."/>
            <person name="Gui C."/>
            <person name="Meng S."/>
            <person name="Li G."/>
            <person name="Viehrig K."/>
            <person name="Ye F."/>
            <person name="Su P."/>
            <person name="Kiefer A.F."/>
            <person name="Nichols A."/>
            <person name="Cepeda A.J."/>
            <person name="Yan W."/>
            <person name="Fan B."/>
            <person name="Jiang Y."/>
            <person name="Adhikari A."/>
            <person name="Zheng C.-J."/>
            <person name="Schuster L."/>
            <person name="Cowan T.M."/>
            <person name="Smanski M.J."/>
            <person name="Chevrette M.G."/>
            <person name="De Carvalho L.P.S."/>
            <person name="Shen B."/>
        </authorList>
    </citation>
    <scope>NUCLEOTIDE SEQUENCE [LARGE SCALE GENOMIC DNA]</scope>
    <source>
        <strain evidence="1 2">NPDC049344</strain>
    </source>
</reference>
<dbReference type="Proteomes" id="UP001552521">
    <property type="component" value="Unassembled WGS sequence"/>
</dbReference>
<evidence type="ECO:0000313" key="2">
    <source>
        <dbReference type="Proteomes" id="UP001552521"/>
    </source>
</evidence>
<dbReference type="RefSeq" id="WP_364586771.1">
    <property type="nucleotide sequence ID" value="NZ_JBFAQK010000001.1"/>
</dbReference>
<dbReference type="EMBL" id="JBFAQK010000001">
    <property type="protein sequence ID" value="MEV4679485.1"/>
    <property type="molecule type" value="Genomic_DNA"/>
</dbReference>